<dbReference type="PANTHER" id="PTHR43839">
    <property type="entry name" value="OPPC IN A BINDING PROTEIN-DEPENDENT TRANSPORT SYSTEM"/>
    <property type="match status" value="1"/>
</dbReference>
<dbReference type="AlphaFoldDB" id="A0A2H0A6I6"/>
<feature type="transmembrane region" description="Helical" evidence="5">
    <location>
        <begin position="230"/>
        <end position="251"/>
    </location>
</feature>
<comment type="caution">
    <text evidence="7">The sequence shown here is derived from an EMBL/GenBank/DDBJ whole genome shotgun (WGS) entry which is preliminary data.</text>
</comment>
<dbReference type="InterPro" id="IPR025966">
    <property type="entry name" value="OppC_N"/>
</dbReference>
<evidence type="ECO:0000256" key="4">
    <source>
        <dbReference type="ARBA" id="ARBA00023136"/>
    </source>
</evidence>
<evidence type="ECO:0000256" key="5">
    <source>
        <dbReference type="RuleBase" id="RU363032"/>
    </source>
</evidence>
<dbReference type="InterPro" id="IPR035906">
    <property type="entry name" value="MetI-like_sf"/>
</dbReference>
<protein>
    <submittedName>
        <fullName evidence="7">ABC transporter permease</fullName>
    </submittedName>
</protein>
<evidence type="ECO:0000256" key="3">
    <source>
        <dbReference type="ARBA" id="ARBA00022989"/>
    </source>
</evidence>
<feature type="transmembrane region" description="Helical" evidence="5">
    <location>
        <begin position="167"/>
        <end position="191"/>
    </location>
</feature>
<comment type="subcellular location">
    <subcellularLocation>
        <location evidence="5">Cell membrane</location>
        <topology evidence="5">Multi-pass membrane protein</topology>
    </subcellularLocation>
    <subcellularLocation>
        <location evidence="1">Membrane</location>
        <topology evidence="1">Multi-pass membrane protein</topology>
    </subcellularLocation>
</comment>
<comment type="similarity">
    <text evidence="5">Belongs to the binding-protein-dependent transport system permease family.</text>
</comment>
<dbReference type="GO" id="GO:0005886">
    <property type="term" value="C:plasma membrane"/>
    <property type="evidence" value="ECO:0007669"/>
    <property type="project" value="UniProtKB-SubCell"/>
</dbReference>
<keyword evidence="4 5" id="KW-0472">Membrane</keyword>
<evidence type="ECO:0000313" key="7">
    <source>
        <dbReference type="EMBL" id="PIP41062.1"/>
    </source>
</evidence>
<name>A0A2H0A6I6_9BACT</name>
<feature type="transmembrane region" description="Helical" evidence="5">
    <location>
        <begin position="198"/>
        <end position="218"/>
    </location>
</feature>
<dbReference type="CDD" id="cd06261">
    <property type="entry name" value="TM_PBP2"/>
    <property type="match status" value="1"/>
</dbReference>
<dbReference type="InterPro" id="IPR000515">
    <property type="entry name" value="MetI-like"/>
</dbReference>
<dbReference type="PROSITE" id="PS50928">
    <property type="entry name" value="ABC_TM1"/>
    <property type="match status" value="1"/>
</dbReference>
<dbReference type="GO" id="GO:0055085">
    <property type="term" value="P:transmembrane transport"/>
    <property type="evidence" value="ECO:0007669"/>
    <property type="project" value="InterPro"/>
</dbReference>
<dbReference type="Gene3D" id="1.10.3720.10">
    <property type="entry name" value="MetI-like"/>
    <property type="match status" value="1"/>
</dbReference>
<feature type="domain" description="ABC transmembrane type-1" evidence="6">
    <location>
        <begin position="163"/>
        <end position="359"/>
    </location>
</feature>
<dbReference type="Pfam" id="PF12911">
    <property type="entry name" value="OppC_N"/>
    <property type="match status" value="1"/>
</dbReference>
<accession>A0A2H0A6I6</accession>
<organism evidence="7 8">
    <name type="scientific">Candidatus Desantisbacteria bacterium CG23_combo_of_CG06-09_8_20_14_all_40_23</name>
    <dbReference type="NCBI Taxonomy" id="1974550"/>
    <lineage>
        <taxon>Bacteria</taxon>
        <taxon>Candidatus Desantisiibacteriota</taxon>
    </lineage>
</organism>
<gene>
    <name evidence="7" type="ORF">COX18_04505</name>
</gene>
<dbReference type="EMBL" id="PCSH01000083">
    <property type="protein sequence ID" value="PIP41062.1"/>
    <property type="molecule type" value="Genomic_DNA"/>
</dbReference>
<keyword evidence="5" id="KW-0813">Transport</keyword>
<evidence type="ECO:0000313" key="8">
    <source>
        <dbReference type="Proteomes" id="UP000231067"/>
    </source>
</evidence>
<proteinExistence type="inferred from homology"/>
<sequence length="372" mass="41640">MLFKKKEHIKYESFSPIKIAFNRLKKHRLAMVSLFVLVFLYTIAVLAEIIAPYSATCECRKKPYHPPTSIHFFDTDGFSFIPFVYQYRIEVNQYYEKVYVPIQNSASSKRHYLHLFIKGEPYKLWGIVPGNIHLFGVKEPAHLYLLGSDWNGRDILSRLIYGARISLSVGIIGIFISFSLGMIIGGISGYFGGMMDTILMRLVEIIMCFPDFYLLLALRAAFPLDLNSTAIYLLIIGIMSFIGWAGMARVIRGIILSVREREYIVAARSQGSHHISIIIKHALPNTLSYAIVAATLSIPGYILGEAALSMLGLGISEPQASWGNMLTASMNLSDMVEHPWILVPSVAIFITIMAFNLLGDGLRDAFDPGSLI</sequence>
<evidence type="ECO:0000259" key="6">
    <source>
        <dbReference type="PROSITE" id="PS50928"/>
    </source>
</evidence>
<feature type="transmembrane region" description="Helical" evidence="5">
    <location>
        <begin position="340"/>
        <end position="358"/>
    </location>
</feature>
<keyword evidence="3 5" id="KW-1133">Transmembrane helix</keyword>
<evidence type="ECO:0000256" key="1">
    <source>
        <dbReference type="ARBA" id="ARBA00004141"/>
    </source>
</evidence>
<keyword evidence="2 5" id="KW-0812">Transmembrane</keyword>
<dbReference type="Pfam" id="PF00528">
    <property type="entry name" value="BPD_transp_1"/>
    <property type="match status" value="1"/>
</dbReference>
<dbReference type="Proteomes" id="UP000231067">
    <property type="component" value="Unassembled WGS sequence"/>
</dbReference>
<dbReference type="SUPFAM" id="SSF161098">
    <property type="entry name" value="MetI-like"/>
    <property type="match status" value="1"/>
</dbReference>
<dbReference type="PANTHER" id="PTHR43839:SF1">
    <property type="entry name" value="OPPC IN A BINDING PROTEIN-DEPENDENT TRANSPORT SYSTEM"/>
    <property type="match status" value="1"/>
</dbReference>
<reference evidence="7 8" key="1">
    <citation type="submission" date="2017-09" db="EMBL/GenBank/DDBJ databases">
        <title>Depth-based differentiation of microbial function through sediment-hosted aquifers and enrichment of novel symbionts in the deep terrestrial subsurface.</title>
        <authorList>
            <person name="Probst A.J."/>
            <person name="Ladd B."/>
            <person name="Jarett J.K."/>
            <person name="Geller-Mcgrath D.E."/>
            <person name="Sieber C.M."/>
            <person name="Emerson J.B."/>
            <person name="Anantharaman K."/>
            <person name="Thomas B.C."/>
            <person name="Malmstrom R."/>
            <person name="Stieglmeier M."/>
            <person name="Klingl A."/>
            <person name="Woyke T."/>
            <person name="Ryan C.M."/>
            <person name="Banfield J.F."/>
        </authorList>
    </citation>
    <scope>NUCLEOTIDE SEQUENCE [LARGE SCALE GENOMIC DNA]</scope>
    <source>
        <strain evidence="7">CG23_combo_of_CG06-09_8_20_14_all_40_23</strain>
    </source>
</reference>
<evidence type="ECO:0000256" key="2">
    <source>
        <dbReference type="ARBA" id="ARBA00022692"/>
    </source>
</evidence>
<feature type="transmembrane region" description="Helical" evidence="5">
    <location>
        <begin position="286"/>
        <end position="304"/>
    </location>
</feature>
<feature type="transmembrane region" description="Helical" evidence="5">
    <location>
        <begin position="29"/>
        <end position="53"/>
    </location>
</feature>